<organism evidence="2 3">
    <name type="scientific">Epicoccum nigrum</name>
    <name type="common">Soil fungus</name>
    <name type="synonym">Epicoccum purpurascens</name>
    <dbReference type="NCBI Taxonomy" id="105696"/>
    <lineage>
        <taxon>Eukaryota</taxon>
        <taxon>Fungi</taxon>
        <taxon>Dikarya</taxon>
        <taxon>Ascomycota</taxon>
        <taxon>Pezizomycotina</taxon>
        <taxon>Dothideomycetes</taxon>
        <taxon>Pleosporomycetidae</taxon>
        <taxon>Pleosporales</taxon>
        <taxon>Pleosporineae</taxon>
        <taxon>Didymellaceae</taxon>
        <taxon>Epicoccum</taxon>
    </lineage>
</organism>
<gene>
    <name evidence="2" type="ORF">B5807_06994</name>
</gene>
<protein>
    <submittedName>
        <fullName evidence="2">Uncharacterized protein</fullName>
    </submittedName>
</protein>
<sequence length="185" mass="19262">MAPKKDASAAPETAITGYDSKETKLLAAAFVSSIGQDKYDFALMAKLTGFTEGTTKKFWPPVKRKVMEEHPELAKYLIGTASTTATAATATKAAGKKRKAVDAEAEADADAELDPKVSDIADGNGTNGKPKKAPAKGKRGKKTKTDDAETENSADGGYGKKVKSEGAEEAENSADGGDGMAEEEV</sequence>
<dbReference type="OMA" id="KKMWPPV"/>
<reference evidence="2 3" key="1">
    <citation type="journal article" date="2017" name="Genome Announc.">
        <title>Genome sequence of the saprophytic ascomycete Epicoccum nigrum ICMP 19927 strain isolated from New Zealand.</title>
        <authorList>
            <person name="Fokin M."/>
            <person name="Fleetwood D."/>
            <person name="Weir B.S."/>
            <person name="Villas-Boas S.G."/>
        </authorList>
    </citation>
    <scope>NUCLEOTIDE SEQUENCE [LARGE SCALE GENOMIC DNA]</scope>
    <source>
        <strain evidence="2 3">ICMP 19927</strain>
    </source>
</reference>
<dbReference type="EMBL" id="KZ107845">
    <property type="protein sequence ID" value="OSS48553.1"/>
    <property type="molecule type" value="Genomic_DNA"/>
</dbReference>
<evidence type="ECO:0000313" key="2">
    <source>
        <dbReference type="EMBL" id="OSS48553.1"/>
    </source>
</evidence>
<feature type="compositionally biased region" description="Acidic residues" evidence="1">
    <location>
        <begin position="103"/>
        <end position="112"/>
    </location>
</feature>
<name>A0A1Y2LXM2_EPING</name>
<evidence type="ECO:0000256" key="1">
    <source>
        <dbReference type="SAM" id="MobiDB-lite"/>
    </source>
</evidence>
<dbReference type="Proteomes" id="UP000193240">
    <property type="component" value="Unassembled WGS sequence"/>
</dbReference>
<dbReference type="InParanoid" id="A0A1Y2LXM2"/>
<feature type="region of interest" description="Disordered" evidence="1">
    <location>
        <begin position="91"/>
        <end position="185"/>
    </location>
</feature>
<keyword evidence="3" id="KW-1185">Reference proteome</keyword>
<dbReference type="AlphaFoldDB" id="A0A1Y2LXM2"/>
<feature type="compositionally biased region" description="Basic residues" evidence="1">
    <location>
        <begin position="129"/>
        <end position="142"/>
    </location>
</feature>
<accession>A0A1Y2LXM2</accession>
<evidence type="ECO:0000313" key="3">
    <source>
        <dbReference type="Proteomes" id="UP000193240"/>
    </source>
</evidence>
<proteinExistence type="predicted"/>